<dbReference type="InterPro" id="IPR027417">
    <property type="entry name" value="P-loop_NTPase"/>
</dbReference>
<reference evidence="1 2" key="1">
    <citation type="journal article" date="2016" name="Nat. Commun.">
        <title>Thousands of microbial genomes shed light on interconnected biogeochemical processes in an aquifer system.</title>
        <authorList>
            <person name="Anantharaman K."/>
            <person name="Brown C.T."/>
            <person name="Hug L.A."/>
            <person name="Sharon I."/>
            <person name="Castelle C.J."/>
            <person name="Probst A.J."/>
            <person name="Thomas B.C."/>
            <person name="Singh A."/>
            <person name="Wilkins M.J."/>
            <person name="Karaoz U."/>
            <person name="Brodie E.L."/>
            <person name="Williams K.H."/>
            <person name="Hubbard S.S."/>
            <person name="Banfield J.F."/>
        </authorList>
    </citation>
    <scope>NUCLEOTIDE SEQUENCE [LARGE SCALE GENOMIC DNA]</scope>
</reference>
<organism evidence="1 2">
    <name type="scientific">Candidatus Nomurabacteria bacterium RIFCSPLOWO2_01_FULL_33_24</name>
    <dbReference type="NCBI Taxonomy" id="1801765"/>
    <lineage>
        <taxon>Bacteria</taxon>
        <taxon>Candidatus Nomuraibacteriota</taxon>
    </lineage>
</organism>
<dbReference type="Proteomes" id="UP000185809">
    <property type="component" value="Unassembled WGS sequence"/>
</dbReference>
<evidence type="ECO:0000313" key="2">
    <source>
        <dbReference type="Proteomes" id="UP000185809"/>
    </source>
</evidence>
<dbReference type="SUPFAM" id="SSF52540">
    <property type="entry name" value="P-loop containing nucleoside triphosphate hydrolases"/>
    <property type="match status" value="1"/>
</dbReference>
<name>A0A1F6WZ81_9BACT</name>
<evidence type="ECO:0008006" key="3">
    <source>
        <dbReference type="Google" id="ProtNLM"/>
    </source>
</evidence>
<dbReference type="Gene3D" id="3.40.50.300">
    <property type="entry name" value="P-loop containing nucleotide triphosphate hydrolases"/>
    <property type="match status" value="1"/>
</dbReference>
<comment type="caution">
    <text evidence="1">The sequence shown here is derived from an EMBL/GenBank/DDBJ whole genome shotgun (WGS) entry which is preliminary data.</text>
</comment>
<gene>
    <name evidence="1" type="ORF">A2995_02040</name>
</gene>
<dbReference type="EMBL" id="MFUP01000015">
    <property type="protein sequence ID" value="OGI87173.1"/>
    <property type="molecule type" value="Genomic_DNA"/>
</dbReference>
<proteinExistence type="predicted"/>
<protein>
    <recommendedName>
        <fullName evidence="3">DNA polymerase III subunit delta</fullName>
    </recommendedName>
</protein>
<evidence type="ECO:0000313" key="1">
    <source>
        <dbReference type="EMBL" id="OGI87173.1"/>
    </source>
</evidence>
<dbReference type="Pfam" id="PF13177">
    <property type="entry name" value="DNA_pol3_delta2"/>
    <property type="match status" value="1"/>
</dbReference>
<accession>A0A1F6WZ81</accession>
<dbReference type="AlphaFoldDB" id="A0A1F6WZ81"/>
<sequence>MILSNYFHRDNLHHCYLIAGEEQSIVPELLSFLDSKESISQSHYTFTIDDARNLKFLQSQKADQKFFIISTQFFTSEAQQALLKIFEDPTSNTHFFIITPQPDLLISTLRSRMAFIDLLGEEQGNSLNLSKAKIFLSANKSERLEIIKDLIKNNEDKDTAILKTEAVNLINNLEYLLKDKLKKDKETFIFKELNKCRNYLPDRGSSPKILLEHLALILPTII</sequence>